<dbReference type="InParanoid" id="A7RW81"/>
<dbReference type="STRING" id="45351.A7RW81"/>
<dbReference type="PANTHER" id="PTHR31367">
    <property type="entry name" value="CYTOSOLIC 5'-NUCLEOTIDASE 1 FAMILY MEMBER"/>
    <property type="match status" value="1"/>
</dbReference>
<dbReference type="PANTHER" id="PTHR31367:SF5">
    <property type="entry name" value="CYTOSOLIC 5'-NUCLEOTIDASE 1A"/>
    <property type="match status" value="1"/>
</dbReference>
<keyword evidence="2" id="KW-1185">Reference proteome</keyword>
<dbReference type="GO" id="GO:0009117">
    <property type="term" value="P:nucleotide metabolic process"/>
    <property type="evidence" value="ECO:0007669"/>
    <property type="project" value="InterPro"/>
</dbReference>
<dbReference type="Proteomes" id="UP000001593">
    <property type="component" value="Unassembled WGS sequence"/>
</dbReference>
<dbReference type="GO" id="GO:0000166">
    <property type="term" value="F:nucleotide binding"/>
    <property type="evidence" value="ECO:0007669"/>
    <property type="project" value="InterPro"/>
</dbReference>
<dbReference type="PhylomeDB" id="A7RW81"/>
<accession>A7RW81</accession>
<dbReference type="AlphaFoldDB" id="A7RW81"/>
<dbReference type="GO" id="GO:0005829">
    <property type="term" value="C:cytosol"/>
    <property type="evidence" value="ECO:0000318"/>
    <property type="project" value="GO_Central"/>
</dbReference>
<sequence>MDCVNGSISSSEVSASPRKAKELIKTLPGSDSSKTINVAVSSRALFDLEEENDLFVKKGLEDYIALQVRREDDMLKPGSAFPFIKIWKLREKDPKEQEIFSIVLMSHNNARVGIRLQKSIDHNGLMIPRMALTGGTSPVKYLEAFNITLFLTSYEEEVADAIQQGSVKFQNF</sequence>
<name>A7RW81_NEMVE</name>
<dbReference type="KEGG" id="nve:5516196"/>
<reference evidence="1 2" key="1">
    <citation type="journal article" date="2007" name="Science">
        <title>Sea anemone genome reveals ancestral eumetazoan gene repertoire and genomic organization.</title>
        <authorList>
            <person name="Putnam N.H."/>
            <person name="Srivastava M."/>
            <person name="Hellsten U."/>
            <person name="Dirks B."/>
            <person name="Chapman J."/>
            <person name="Salamov A."/>
            <person name="Terry A."/>
            <person name="Shapiro H."/>
            <person name="Lindquist E."/>
            <person name="Kapitonov V.V."/>
            <person name="Jurka J."/>
            <person name="Genikhovich G."/>
            <person name="Grigoriev I.V."/>
            <person name="Lucas S.M."/>
            <person name="Steele R.E."/>
            <person name="Finnerty J.R."/>
            <person name="Technau U."/>
            <person name="Martindale M.Q."/>
            <person name="Rokhsar D.S."/>
        </authorList>
    </citation>
    <scope>NUCLEOTIDE SEQUENCE [LARGE SCALE GENOMIC DNA]</scope>
    <source>
        <strain evidence="2">CH2 X CH6</strain>
    </source>
</reference>
<dbReference type="GO" id="GO:0008253">
    <property type="term" value="F:5'-nucleotidase activity"/>
    <property type="evidence" value="ECO:0000318"/>
    <property type="project" value="GO_Central"/>
</dbReference>
<protein>
    <submittedName>
        <fullName evidence="1">Uncharacterized protein</fullName>
    </submittedName>
</protein>
<evidence type="ECO:0000313" key="2">
    <source>
        <dbReference type="Proteomes" id="UP000001593"/>
    </source>
</evidence>
<dbReference type="GO" id="GO:0046085">
    <property type="term" value="P:adenosine metabolic process"/>
    <property type="evidence" value="ECO:0000318"/>
    <property type="project" value="GO_Central"/>
</dbReference>
<dbReference type="EMBL" id="DS469546">
    <property type="protein sequence ID" value="EDO44264.1"/>
    <property type="molecule type" value="Genomic_DNA"/>
</dbReference>
<proteinExistence type="predicted"/>
<gene>
    <name evidence="1" type="ORF">NEMVEDRAFT_v1g182686</name>
</gene>
<evidence type="ECO:0000313" key="1">
    <source>
        <dbReference type="EMBL" id="EDO44264.1"/>
    </source>
</evidence>
<dbReference type="HOGENOM" id="CLU_1557120_0_0_1"/>
<dbReference type="Pfam" id="PF06189">
    <property type="entry name" value="5-nucleotidase"/>
    <property type="match status" value="1"/>
</dbReference>
<organism evidence="1 2">
    <name type="scientific">Nematostella vectensis</name>
    <name type="common">Starlet sea anemone</name>
    <dbReference type="NCBI Taxonomy" id="45351"/>
    <lineage>
        <taxon>Eukaryota</taxon>
        <taxon>Metazoa</taxon>
        <taxon>Cnidaria</taxon>
        <taxon>Anthozoa</taxon>
        <taxon>Hexacorallia</taxon>
        <taxon>Actiniaria</taxon>
        <taxon>Edwardsiidae</taxon>
        <taxon>Nematostella</taxon>
    </lineage>
</organism>
<dbReference type="eggNOG" id="ENOG502QRJF">
    <property type="taxonomic scope" value="Eukaryota"/>
</dbReference>
<dbReference type="InterPro" id="IPR010394">
    <property type="entry name" value="5-nucleotidase"/>
</dbReference>
<dbReference type="GO" id="GO:0000287">
    <property type="term" value="F:magnesium ion binding"/>
    <property type="evidence" value="ECO:0007669"/>
    <property type="project" value="InterPro"/>
</dbReference>